<name>A0A2P6M650_9GAMM</name>
<dbReference type="OrthoDB" id="5525374at2"/>
<dbReference type="GO" id="GO:0016747">
    <property type="term" value="F:acyltransferase activity, transferring groups other than amino-acyl groups"/>
    <property type="evidence" value="ECO:0007669"/>
    <property type="project" value="InterPro"/>
</dbReference>
<gene>
    <name evidence="4" type="ORF">C6N40_12440</name>
</gene>
<dbReference type="SUPFAM" id="SSF55729">
    <property type="entry name" value="Acyl-CoA N-acyltransferases (Nat)"/>
    <property type="match status" value="1"/>
</dbReference>
<comment type="caution">
    <text evidence="4">The sequence shown here is derived from an EMBL/GenBank/DDBJ whole genome shotgun (WGS) entry which is preliminary data.</text>
</comment>
<dbReference type="InterPro" id="IPR050832">
    <property type="entry name" value="Bact_Acetyltransf"/>
</dbReference>
<sequence length="181" mass="19552">MSALPPFPVATGAGPATPPALAALGLRLRPATTADLPGLRRVYADSRADELAQVPWPPGLRQAFLDQQFDLQHRHYLQHYGDADFLVLERAGEVVGRLYLQRSAPDHLVVDISLREALRGQGVGGALLAHTQAAAAASGCGVFLHVRRDNPGARRLYLRLGFVPEGGTDSHERLAWRPSLS</sequence>
<dbReference type="RefSeq" id="WP_106991353.1">
    <property type="nucleotide sequence ID" value="NZ_KZ679099.1"/>
</dbReference>
<organism evidence="4 5">
    <name type="scientific">Arenimonas caeni</name>
    <dbReference type="NCBI Taxonomy" id="2058085"/>
    <lineage>
        <taxon>Bacteria</taxon>
        <taxon>Pseudomonadati</taxon>
        <taxon>Pseudomonadota</taxon>
        <taxon>Gammaproteobacteria</taxon>
        <taxon>Lysobacterales</taxon>
        <taxon>Lysobacteraceae</taxon>
        <taxon>Arenimonas</taxon>
    </lineage>
</organism>
<dbReference type="EMBL" id="PVLF01000023">
    <property type="protein sequence ID" value="PRH81488.1"/>
    <property type="molecule type" value="Genomic_DNA"/>
</dbReference>
<keyword evidence="5" id="KW-1185">Reference proteome</keyword>
<keyword evidence="2" id="KW-0012">Acyltransferase</keyword>
<dbReference type="Pfam" id="PF00583">
    <property type="entry name" value="Acetyltransf_1"/>
    <property type="match status" value="1"/>
</dbReference>
<evidence type="ECO:0000313" key="5">
    <source>
        <dbReference type="Proteomes" id="UP000241736"/>
    </source>
</evidence>
<feature type="domain" description="N-acetyltransferase" evidence="3">
    <location>
        <begin position="26"/>
        <end position="181"/>
    </location>
</feature>
<evidence type="ECO:0000313" key="4">
    <source>
        <dbReference type="EMBL" id="PRH81488.1"/>
    </source>
</evidence>
<evidence type="ECO:0000256" key="2">
    <source>
        <dbReference type="ARBA" id="ARBA00023315"/>
    </source>
</evidence>
<dbReference type="AlphaFoldDB" id="A0A2P6M650"/>
<dbReference type="PANTHER" id="PTHR43877:SF2">
    <property type="entry name" value="AMINOALKYLPHOSPHONATE N-ACETYLTRANSFERASE-RELATED"/>
    <property type="match status" value="1"/>
</dbReference>
<dbReference type="InterPro" id="IPR000182">
    <property type="entry name" value="GNAT_dom"/>
</dbReference>
<dbReference type="InterPro" id="IPR016181">
    <property type="entry name" value="Acyl_CoA_acyltransferase"/>
</dbReference>
<dbReference type="Proteomes" id="UP000241736">
    <property type="component" value="Unassembled WGS sequence"/>
</dbReference>
<protein>
    <submittedName>
        <fullName evidence="4">GNAT family N-acetyltransferase</fullName>
    </submittedName>
</protein>
<reference evidence="4 5" key="1">
    <citation type="submission" date="2018-03" db="EMBL/GenBank/DDBJ databases">
        <title>Arenimonas caeni sp. nov., isolated from activated sludge.</title>
        <authorList>
            <person name="Liu H."/>
        </authorList>
    </citation>
    <scope>NUCLEOTIDE SEQUENCE [LARGE SCALE GENOMIC DNA]</scope>
    <source>
        <strain evidence="5">z29</strain>
    </source>
</reference>
<evidence type="ECO:0000259" key="3">
    <source>
        <dbReference type="PROSITE" id="PS51186"/>
    </source>
</evidence>
<dbReference type="Gene3D" id="3.40.630.30">
    <property type="match status" value="1"/>
</dbReference>
<dbReference type="PROSITE" id="PS51186">
    <property type="entry name" value="GNAT"/>
    <property type="match status" value="1"/>
</dbReference>
<evidence type="ECO:0000256" key="1">
    <source>
        <dbReference type="ARBA" id="ARBA00022679"/>
    </source>
</evidence>
<accession>A0A2P6M650</accession>
<keyword evidence="1 4" id="KW-0808">Transferase</keyword>
<dbReference type="PANTHER" id="PTHR43877">
    <property type="entry name" value="AMINOALKYLPHOSPHONATE N-ACETYLTRANSFERASE-RELATED-RELATED"/>
    <property type="match status" value="1"/>
</dbReference>
<proteinExistence type="predicted"/>